<feature type="compositionally biased region" description="Polar residues" evidence="1">
    <location>
        <begin position="432"/>
        <end position="442"/>
    </location>
</feature>
<dbReference type="GeneID" id="41959937"/>
<reference evidence="4" key="1">
    <citation type="journal article" date="2019" name="Mol. Biol. Evol.">
        <title>Blast fungal genomes show frequent chromosomal changes, gene gains and losses, and effector gene turnover.</title>
        <authorList>
            <person name="Gomez Luciano L.B."/>
            <person name="Jason Tsai I."/>
            <person name="Chuma I."/>
            <person name="Tosa Y."/>
            <person name="Chen Y.H."/>
            <person name="Li J.Y."/>
            <person name="Li M.Y."/>
            <person name="Jade Lu M.Y."/>
            <person name="Nakayashiki H."/>
            <person name="Li W.H."/>
        </authorList>
    </citation>
    <scope>NUCLEOTIDE SEQUENCE</scope>
    <source>
        <strain evidence="4">NI907</strain>
    </source>
</reference>
<feature type="domain" description="DUF7905" evidence="2">
    <location>
        <begin position="636"/>
        <end position="945"/>
    </location>
</feature>
<gene>
    <name evidence="4" type="ORF">PgNI_04987</name>
</gene>
<feature type="compositionally biased region" description="Polar residues" evidence="1">
    <location>
        <begin position="453"/>
        <end position="462"/>
    </location>
</feature>
<dbReference type="Pfam" id="PF25482">
    <property type="entry name" value="DUF7905"/>
    <property type="match status" value="1"/>
</dbReference>
<feature type="compositionally biased region" description="Polar residues" evidence="1">
    <location>
        <begin position="502"/>
        <end position="523"/>
    </location>
</feature>
<evidence type="ECO:0000313" key="4">
    <source>
        <dbReference type="RefSeq" id="XP_030984374.1"/>
    </source>
</evidence>
<reference evidence="4" key="3">
    <citation type="submission" date="2025-08" db="UniProtKB">
        <authorList>
            <consortium name="RefSeq"/>
        </authorList>
    </citation>
    <scope>IDENTIFICATION</scope>
    <source>
        <strain evidence="4">NI907</strain>
    </source>
</reference>
<keyword evidence="3" id="KW-1185">Reference proteome</keyword>
<dbReference type="RefSeq" id="XP_030984374.1">
    <property type="nucleotide sequence ID" value="XM_031125028.1"/>
</dbReference>
<organism evidence="3 4">
    <name type="scientific">Pyricularia grisea</name>
    <name type="common">Crabgrass-specific blast fungus</name>
    <name type="synonym">Magnaporthe grisea</name>
    <dbReference type="NCBI Taxonomy" id="148305"/>
    <lineage>
        <taxon>Eukaryota</taxon>
        <taxon>Fungi</taxon>
        <taxon>Dikarya</taxon>
        <taxon>Ascomycota</taxon>
        <taxon>Pezizomycotina</taxon>
        <taxon>Sordariomycetes</taxon>
        <taxon>Sordariomycetidae</taxon>
        <taxon>Magnaporthales</taxon>
        <taxon>Pyriculariaceae</taxon>
        <taxon>Pyricularia</taxon>
    </lineage>
</organism>
<reference evidence="4" key="2">
    <citation type="submission" date="2019-10" db="EMBL/GenBank/DDBJ databases">
        <authorList>
            <consortium name="NCBI Genome Project"/>
        </authorList>
    </citation>
    <scope>NUCLEOTIDE SEQUENCE</scope>
    <source>
        <strain evidence="4">NI907</strain>
    </source>
</reference>
<sequence length="994" mass="111198">MQNTLPSKSDSDPLRSRSGLVKTHDEFHVMSFWIYQERAISHILSKAKAFNIIKENWFKVVCLKKDTLKVQDRFASLLSTLDQAIIWDDVVGQDQDPLAHPWILRLRQPIDDNNAIPNENGLDTHSGTELAHISEVPSDFQQYKFVRIFKDIDDLEPEHVTCEDIICPEWISELENLSSVRIAAPGVGRIVYIGGQIRSDVDTAITRLSNIRKRFHEVKPQVQHTLYTESSARGTPVEARLCNEINPVLVSGCILDPTHVLKATPEEYKELKNTISIRAVQVGPNGKQQSFFGPRSKGLFEVPQGRRYIQQTARWTYVSKQPSAVTAAASNTSKAGSYFGEKPTVMGWMQNVTLDPPVGNGVIDSNLGISHEVAAPPIMGFQQARQASPATVGLLSQPRAPQKSKITNATEKWHAVNVGTDAGQPKHLGFSRPQSTGNQPHISQGAKRPWSSAAGTPKTSKASALDSYRSRIGTQASGQDTWPAPPPPALNSFAEYPALGTPANSKSSSRPQASVEHPQTVSESETRVSAKILYPHRLLEETPHMAREMKQTETNFRTTPTHITNTPRPFAFDMEPLIPLQGSLSLRPSIVAYDDRKTDTYHKTMRQMAPSRRLQTHSHRSQPPMMLDPDAVFVEDLNNKVGSLIEHLRFRRGKVDFRVVLGRVYLKRFTREGLATNKRYENHYGWDPELFLERMHKRYSSSDDILFADILSIYGQDAEALHDITRRCATPRTQAVKAMPWKQHGVRVVYEFTCQISNDKAFVIEVEAESFEFEIRGVSHQVSPILIHCIHRHWDLAVTAACSSAQGINNLCQTFAENLVKSLEIPPNTTGKPKLCYTEAYHSSPNKPIVTALRVLHVVSFVSPEKETQLRVTQVQDMSATLLPGRHGGWNRYRASLAKENPGQGIFSTWFTASVSSNQADEIFKSNMTLNLGDEAEWTTKDLLKEGCIESLLKRTLEMVKEMDDIGVLCDNGHGVPSGEKINVPNSLAPIDFW</sequence>
<dbReference type="KEGG" id="pgri:PgNI_04987"/>
<dbReference type="AlphaFoldDB" id="A0A6P8BBE3"/>
<dbReference type="Proteomes" id="UP000515153">
    <property type="component" value="Unplaced"/>
</dbReference>
<accession>A0A6P8BBE3</accession>
<protein>
    <recommendedName>
        <fullName evidence="2">DUF7905 domain-containing protein</fullName>
    </recommendedName>
</protein>
<evidence type="ECO:0000256" key="1">
    <source>
        <dbReference type="SAM" id="MobiDB-lite"/>
    </source>
</evidence>
<evidence type="ECO:0000313" key="3">
    <source>
        <dbReference type="Proteomes" id="UP000515153"/>
    </source>
</evidence>
<dbReference type="InterPro" id="IPR057227">
    <property type="entry name" value="DUF7905"/>
</dbReference>
<feature type="region of interest" description="Disordered" evidence="1">
    <location>
        <begin position="420"/>
        <end position="526"/>
    </location>
</feature>
<evidence type="ECO:0000259" key="2">
    <source>
        <dbReference type="Pfam" id="PF25482"/>
    </source>
</evidence>
<proteinExistence type="predicted"/>
<name>A0A6P8BBE3_PYRGI</name>